<organism evidence="1 2">
    <name type="scientific">Mastacembelus armatus</name>
    <name type="common">zig-zag eel</name>
    <dbReference type="NCBI Taxonomy" id="205130"/>
    <lineage>
        <taxon>Eukaryota</taxon>
        <taxon>Metazoa</taxon>
        <taxon>Chordata</taxon>
        <taxon>Craniata</taxon>
        <taxon>Vertebrata</taxon>
        <taxon>Euteleostomi</taxon>
        <taxon>Actinopterygii</taxon>
        <taxon>Neopterygii</taxon>
        <taxon>Teleostei</taxon>
        <taxon>Neoteleostei</taxon>
        <taxon>Acanthomorphata</taxon>
        <taxon>Anabantaria</taxon>
        <taxon>Synbranchiformes</taxon>
        <taxon>Mastacembelidae</taxon>
        <taxon>Mastacembelus</taxon>
    </lineage>
</organism>
<proteinExistence type="predicted"/>
<reference evidence="1" key="2">
    <citation type="submission" date="2025-09" db="UniProtKB">
        <authorList>
            <consortium name="Ensembl"/>
        </authorList>
    </citation>
    <scope>IDENTIFICATION</scope>
</reference>
<dbReference type="Proteomes" id="UP000261640">
    <property type="component" value="Unplaced"/>
</dbReference>
<dbReference type="InParanoid" id="A0A3Q3KXP0"/>
<keyword evidence="2" id="KW-1185">Reference proteome</keyword>
<protein>
    <submittedName>
        <fullName evidence="1">Uncharacterized protein</fullName>
    </submittedName>
</protein>
<name>A0A3Q3KXP0_9TELE</name>
<evidence type="ECO:0000313" key="2">
    <source>
        <dbReference type="Proteomes" id="UP000261640"/>
    </source>
</evidence>
<sequence length="72" mass="8512">MPSSLDSTLAQCMVKWNMVFLARYHRQRNCSPQQNITVCLKVSKEHLDTTTPQHYMESILWMDETKQHLFAI</sequence>
<evidence type="ECO:0000313" key="1">
    <source>
        <dbReference type="Ensembl" id="ENSMAMP00000006258.2"/>
    </source>
</evidence>
<accession>A0A3Q3KXP0</accession>
<dbReference type="Ensembl" id="ENSMAMT00000006434.2">
    <property type="protein sequence ID" value="ENSMAMP00000006258.2"/>
    <property type="gene ID" value="ENSMAMG00000004260.2"/>
</dbReference>
<dbReference type="AlphaFoldDB" id="A0A3Q3KXP0"/>
<reference evidence="1" key="1">
    <citation type="submission" date="2025-08" db="UniProtKB">
        <authorList>
            <consortium name="Ensembl"/>
        </authorList>
    </citation>
    <scope>IDENTIFICATION</scope>
</reference>